<dbReference type="Pfam" id="PF04717">
    <property type="entry name" value="Phage_base_V"/>
    <property type="match status" value="1"/>
</dbReference>
<evidence type="ECO:0000256" key="6">
    <source>
        <dbReference type="ARBA" id="ARBA00022801"/>
    </source>
</evidence>
<dbReference type="GO" id="GO:0004518">
    <property type="term" value="F:nuclease activity"/>
    <property type="evidence" value="ECO:0007669"/>
    <property type="project" value="UniProtKB-KW"/>
</dbReference>
<dbReference type="AlphaFoldDB" id="S4XSX3"/>
<feature type="domain" description="VRR-NUC" evidence="8">
    <location>
        <begin position="729"/>
        <end position="822"/>
    </location>
</feature>
<comment type="subcellular location">
    <subcellularLocation>
        <location evidence="2">Secreted</location>
    </subcellularLocation>
</comment>
<evidence type="ECO:0000256" key="7">
    <source>
        <dbReference type="SAM" id="MobiDB-lite"/>
    </source>
</evidence>
<dbReference type="KEGG" id="scu:SCE1572_13500"/>
<evidence type="ECO:0000256" key="4">
    <source>
        <dbReference type="ARBA" id="ARBA00022525"/>
    </source>
</evidence>
<protein>
    <recommendedName>
        <fullName evidence="8">VRR-NUC domain-containing protein</fullName>
    </recommendedName>
</protein>
<proteinExistence type="inferred from homology"/>
<comment type="similarity">
    <text evidence="3">Belongs to the VgrG protein family.</text>
</comment>
<dbReference type="PATRIC" id="fig|1254432.3.peg.3035"/>
<dbReference type="InterPro" id="IPR006531">
    <property type="entry name" value="Gp5/Vgr_OB"/>
</dbReference>
<dbReference type="PANTHER" id="PTHR32305:SF15">
    <property type="entry name" value="PROTEIN RHSA-RELATED"/>
    <property type="match status" value="1"/>
</dbReference>
<gene>
    <name evidence="9" type="ORF">SCE1572_13500</name>
</gene>
<keyword evidence="4" id="KW-0964">Secreted</keyword>
<dbReference type="Pfam" id="PF22178">
    <property type="entry name" value="Gp5_trimer_C"/>
    <property type="match status" value="1"/>
</dbReference>
<dbReference type="Proteomes" id="UP000014803">
    <property type="component" value="Chromosome"/>
</dbReference>
<dbReference type="InterPro" id="IPR014883">
    <property type="entry name" value="VRR_NUC"/>
</dbReference>
<keyword evidence="5" id="KW-0540">Nuclease</keyword>
<dbReference type="GO" id="GO:0005576">
    <property type="term" value="C:extracellular region"/>
    <property type="evidence" value="ECO:0007669"/>
    <property type="project" value="UniProtKB-SubCell"/>
</dbReference>
<dbReference type="NCBIfam" id="TIGR03361">
    <property type="entry name" value="VI_Rhs_Vgr"/>
    <property type="match status" value="1"/>
</dbReference>
<evidence type="ECO:0000313" key="9">
    <source>
        <dbReference type="EMBL" id="AGP35451.1"/>
    </source>
</evidence>
<evidence type="ECO:0000256" key="2">
    <source>
        <dbReference type="ARBA" id="ARBA00004613"/>
    </source>
</evidence>
<keyword evidence="6" id="KW-0378">Hydrolase</keyword>
<dbReference type="GO" id="GO:0016788">
    <property type="term" value="F:hydrolase activity, acting on ester bonds"/>
    <property type="evidence" value="ECO:0007669"/>
    <property type="project" value="InterPro"/>
</dbReference>
<dbReference type="Gene3D" id="3.55.50.10">
    <property type="entry name" value="Baseplate protein-like domains"/>
    <property type="match status" value="1"/>
</dbReference>
<reference evidence="9 10" key="1">
    <citation type="journal article" date="2013" name="Sci. Rep.">
        <title>Extraordinary expansion of a Sorangium cellulosum genome from an alkaline milieu.</title>
        <authorList>
            <person name="Han K."/>
            <person name="Li Z.F."/>
            <person name="Peng R."/>
            <person name="Zhu L.P."/>
            <person name="Zhou T."/>
            <person name="Wang L.G."/>
            <person name="Li S.G."/>
            <person name="Zhang X.B."/>
            <person name="Hu W."/>
            <person name="Wu Z.H."/>
            <person name="Qin N."/>
            <person name="Li Y.Z."/>
        </authorList>
    </citation>
    <scope>NUCLEOTIDE SEQUENCE [LARGE SCALE GENOMIC DNA]</scope>
    <source>
        <strain evidence="9 10">So0157-2</strain>
    </source>
</reference>
<evidence type="ECO:0000313" key="10">
    <source>
        <dbReference type="Proteomes" id="UP000014803"/>
    </source>
</evidence>
<dbReference type="NCBIfam" id="TIGR01646">
    <property type="entry name" value="vgr_GE"/>
    <property type="match status" value="1"/>
</dbReference>
<dbReference type="Gene3D" id="4.10.220.110">
    <property type="match status" value="1"/>
</dbReference>
<evidence type="ECO:0000259" key="8">
    <source>
        <dbReference type="SMART" id="SM00990"/>
    </source>
</evidence>
<name>S4XSX3_SORCE</name>
<dbReference type="InterPro" id="IPR006533">
    <property type="entry name" value="T6SS_Vgr_RhsGE"/>
</dbReference>
<dbReference type="Pfam" id="PF05954">
    <property type="entry name" value="Phage_GPD"/>
    <property type="match status" value="1"/>
</dbReference>
<dbReference type="PANTHER" id="PTHR32305">
    <property type="match status" value="1"/>
</dbReference>
<evidence type="ECO:0000256" key="1">
    <source>
        <dbReference type="ARBA" id="ARBA00001946"/>
    </source>
</evidence>
<dbReference type="HOGENOM" id="CLU_004121_7_2_7"/>
<dbReference type="SUPFAM" id="SSF69255">
    <property type="entry name" value="gp5 N-terminal domain-like"/>
    <property type="match status" value="1"/>
</dbReference>
<accession>S4XSX3</accession>
<dbReference type="SUPFAM" id="SSF69349">
    <property type="entry name" value="Phage fibre proteins"/>
    <property type="match status" value="1"/>
</dbReference>
<dbReference type="Gene3D" id="2.30.110.50">
    <property type="match status" value="1"/>
</dbReference>
<organism evidence="9 10">
    <name type="scientific">Sorangium cellulosum So0157-2</name>
    <dbReference type="NCBI Taxonomy" id="1254432"/>
    <lineage>
        <taxon>Bacteria</taxon>
        <taxon>Pseudomonadati</taxon>
        <taxon>Myxococcota</taxon>
        <taxon>Polyangia</taxon>
        <taxon>Polyangiales</taxon>
        <taxon>Polyangiaceae</taxon>
        <taxon>Sorangium</taxon>
    </lineage>
</organism>
<dbReference type="RefSeq" id="WP_020734667.1">
    <property type="nucleotide sequence ID" value="NC_021658.1"/>
</dbReference>
<sequence length="892" mass="95193">MRGGEVLRLSLSLASGEALRVERVAIREGVSSLFTVEVEAVSPEPCVDLEAIAGQPAALRIEAGEGSGLHGERVWSGVCSHVRQVHALEVRGGELGVSTYALTIVPALWRMALRTDYRIYQHQSVPEIGRAMLDAWGLDATWLVDEKEHPRLGYKVQYGETDLDFFHRLLEEAGIAYALLDDGERSRLVLADALHQSAPRRDAPIAYVDQPLDVRAHAWVTRVAVEQHARTGAIVLRDHDFQRPAWALLGPARSAGCTDARTERYRYQPGASMVEGGRDGAASHDDRHAARLAARALEAELTGACSISFQTNTLDLRPGTVFAVEGHPRPELDTRLGLLVTSLWIEGSARGSWSVSGTAVPASEPYRPARRTAKPIVHGMQSGVVVGPSGEEIHTDTHGRVRVQFPWDRLGGHDEHSSCWLRVCQGWAGAGYGLFALPRVGQEVLVAFLEGDPDQPVVVGRLSNALNPVPLKLPEERTQSLWRSASSPGGVGFNELRFEDRKGAELVALRAERQLRTEVGRDEALVVRGSRAKSVGGDESARTEGRAVAYVGKDAHVTVDGELRERVGGTRSLTVDGDRHERVGGVAALEAGGTIHLKAGGAIVIEAGDVTLRGPGGFVRIDASGVSIDGGAVKIQQGGAPGGAPAARPALPLVPAGALMRAEPVRLPLLGFAGGLPPMQAGGLGGGGGPLTPEEGAVCGFICRCMEERLRQQCVTRQIRTLEDASAHTSPLKAEVPYDMSKDPPEPIMSKNDPRRATRSSPKGSRIPDVVVVKDGTKPPTQDNIKEVIEVKFPPDKLKDLQRADYVVIAGRAPFVELGPERCGCPPQNKPQPQEITTGDVAEVAALSLLVLALVLDDAVPGGQADDVAIPPAVARILSKLAPLLRGPVSVP</sequence>
<dbReference type="STRING" id="1254432.SCE1572_13500"/>
<dbReference type="SMART" id="SM00990">
    <property type="entry name" value="VRR_NUC"/>
    <property type="match status" value="1"/>
</dbReference>
<dbReference type="OrthoDB" id="5478035at2"/>
<dbReference type="Gene3D" id="2.40.50.230">
    <property type="entry name" value="Gp5 N-terminal domain"/>
    <property type="match status" value="1"/>
</dbReference>
<dbReference type="InterPro" id="IPR017847">
    <property type="entry name" value="T6SS_RhsGE_Vgr_subset"/>
</dbReference>
<feature type="region of interest" description="Disordered" evidence="7">
    <location>
        <begin position="726"/>
        <end position="767"/>
    </location>
</feature>
<dbReference type="Pfam" id="PF08774">
    <property type="entry name" value="VRR_NUC"/>
    <property type="match status" value="1"/>
</dbReference>
<comment type="cofactor">
    <cofactor evidence="1">
        <name>Mg(2+)</name>
        <dbReference type="ChEBI" id="CHEBI:18420"/>
    </cofactor>
</comment>
<dbReference type="SUPFAM" id="SSF69279">
    <property type="entry name" value="Phage tail proteins"/>
    <property type="match status" value="2"/>
</dbReference>
<evidence type="ECO:0000256" key="5">
    <source>
        <dbReference type="ARBA" id="ARBA00022722"/>
    </source>
</evidence>
<dbReference type="InterPro" id="IPR050708">
    <property type="entry name" value="T6SS_VgrG/RHS"/>
</dbReference>
<dbReference type="eggNOG" id="COG3501">
    <property type="taxonomic scope" value="Bacteria"/>
</dbReference>
<dbReference type="InterPro" id="IPR054030">
    <property type="entry name" value="Gp5_Vgr_C"/>
</dbReference>
<evidence type="ECO:0000256" key="3">
    <source>
        <dbReference type="ARBA" id="ARBA00005558"/>
    </source>
</evidence>
<dbReference type="EMBL" id="CP003969">
    <property type="protein sequence ID" value="AGP35451.1"/>
    <property type="molecule type" value="Genomic_DNA"/>
</dbReference>
<dbReference type="InterPro" id="IPR037026">
    <property type="entry name" value="Vgr_OB-fold_dom_sf"/>
</dbReference>